<dbReference type="Pfam" id="PF01584">
    <property type="entry name" value="CheW"/>
    <property type="match status" value="1"/>
</dbReference>
<dbReference type="InterPro" id="IPR002545">
    <property type="entry name" value="CheW-lke_dom"/>
</dbReference>
<evidence type="ECO:0000259" key="1">
    <source>
        <dbReference type="Pfam" id="PF01584"/>
    </source>
</evidence>
<sequence>MDLVNFQVGAKTISLPILDILLTEQYNNDLTEVPNNNPNFIGVREFMGTPVPIFDLGLILNRHSTNSQNKEVIKQLKNLKQQSKIWLSSLSSELQGKDATQEHQHIEFSKWLNEFECDDEDLSTLLLRVKETLTATYEEFSELDDAKWPSKKATAASRLERLFDSAIEQVEIGYKPIIVFTTIDGREPHIGLLVDKVKDSIHVEEEDIKSLDAVTATGFELDPETSRMMKGLIQLDKKHSLIIETKRLFSQEQQAALA</sequence>
<proteinExistence type="predicted"/>
<dbReference type="Proteomes" id="UP000682739">
    <property type="component" value="Chromosome"/>
</dbReference>
<feature type="domain" description="CheW-like" evidence="1">
    <location>
        <begin position="3"/>
        <end position="72"/>
    </location>
</feature>
<evidence type="ECO:0000313" key="2">
    <source>
        <dbReference type="EMBL" id="QTH63855.1"/>
    </source>
</evidence>
<dbReference type="KEGG" id="psym:J1N51_14265"/>
<evidence type="ECO:0000313" key="3">
    <source>
        <dbReference type="Proteomes" id="UP000682739"/>
    </source>
</evidence>
<name>A0A975HI51_9GAMM</name>
<dbReference type="SUPFAM" id="SSF50341">
    <property type="entry name" value="CheW-like"/>
    <property type="match status" value="2"/>
</dbReference>
<dbReference type="RefSeq" id="WP_208831910.1">
    <property type="nucleotide sequence ID" value="NZ_CP072110.1"/>
</dbReference>
<accession>A0A975HI51</accession>
<organism evidence="2 3">
    <name type="scientific">Psychrosphaera ytuae</name>
    <dbReference type="NCBI Taxonomy" id="2820710"/>
    <lineage>
        <taxon>Bacteria</taxon>
        <taxon>Pseudomonadati</taxon>
        <taxon>Pseudomonadota</taxon>
        <taxon>Gammaproteobacteria</taxon>
        <taxon>Alteromonadales</taxon>
        <taxon>Pseudoalteromonadaceae</taxon>
        <taxon>Psychrosphaera</taxon>
    </lineage>
</organism>
<dbReference type="InterPro" id="IPR036061">
    <property type="entry name" value="CheW-like_dom_sf"/>
</dbReference>
<protein>
    <submittedName>
        <fullName evidence="2">Chemotaxis protein CheW</fullName>
    </submittedName>
</protein>
<gene>
    <name evidence="2" type="ORF">J1N51_14265</name>
</gene>
<dbReference type="GO" id="GO:0007165">
    <property type="term" value="P:signal transduction"/>
    <property type="evidence" value="ECO:0007669"/>
    <property type="project" value="InterPro"/>
</dbReference>
<dbReference type="GO" id="GO:0006935">
    <property type="term" value="P:chemotaxis"/>
    <property type="evidence" value="ECO:0007669"/>
    <property type="project" value="InterPro"/>
</dbReference>
<dbReference type="EMBL" id="CP072110">
    <property type="protein sequence ID" value="QTH63855.1"/>
    <property type="molecule type" value="Genomic_DNA"/>
</dbReference>
<dbReference type="AlphaFoldDB" id="A0A975HI51"/>
<reference evidence="2" key="1">
    <citation type="submission" date="2021-03" db="EMBL/GenBank/DDBJ databases">
        <title>Description of Psychrosphaera ytuae sp. nov. isolated from deep sea sediment of South China Sea.</title>
        <authorList>
            <person name="Zhang J."/>
            <person name="Xu X.-D."/>
        </authorList>
    </citation>
    <scope>NUCLEOTIDE SEQUENCE</scope>
    <source>
        <strain evidence="2">MTZ26</strain>
    </source>
</reference>
<keyword evidence="3" id="KW-1185">Reference proteome</keyword>